<evidence type="ECO:0000313" key="1">
    <source>
        <dbReference type="EMBL" id="KAK0655253.1"/>
    </source>
</evidence>
<keyword evidence="2" id="KW-1185">Reference proteome</keyword>
<accession>A0AA40CZS7</accession>
<comment type="caution">
    <text evidence="1">The sequence shown here is derived from an EMBL/GenBank/DDBJ whole genome shotgun (WGS) entry which is preliminary data.</text>
</comment>
<name>A0AA40CZS7_9PEZI</name>
<dbReference type="Proteomes" id="UP001174936">
    <property type="component" value="Unassembled WGS sequence"/>
</dbReference>
<protein>
    <submittedName>
        <fullName evidence="1">Uncharacterized protein</fullName>
    </submittedName>
</protein>
<gene>
    <name evidence="1" type="ORF">B0T16DRAFT_8215</name>
</gene>
<sequence>MMNETNRISLLGILGRNLENPHLRTLRSMAPDELIGFQVHRPRPPERSKEEYWIDKFCTADADTLSTYFSPRIRYFMEESCLRAWEMRKSIIGTEVVRTDVPKVVFEDYLMFFEVGLAQDLISELFPADKRMITPSCCPDHFSLTGASVETMFAFFGPYLFQAIDQSKLREWEKEEKRSEITECVEVQLRDPTSRHGILKLRIGWSLGHGLVNTLYKI</sequence>
<dbReference type="EMBL" id="JAULSV010000001">
    <property type="protein sequence ID" value="KAK0655253.1"/>
    <property type="molecule type" value="Genomic_DNA"/>
</dbReference>
<dbReference type="AlphaFoldDB" id="A0AA40CZS7"/>
<reference evidence="1" key="1">
    <citation type="submission" date="2023-06" db="EMBL/GenBank/DDBJ databases">
        <title>Genome-scale phylogeny and comparative genomics of the fungal order Sordariales.</title>
        <authorList>
            <consortium name="Lawrence Berkeley National Laboratory"/>
            <person name="Hensen N."/>
            <person name="Bonometti L."/>
            <person name="Westerberg I."/>
            <person name="Brannstrom I.O."/>
            <person name="Guillou S."/>
            <person name="Cros-Aarteil S."/>
            <person name="Calhoun S."/>
            <person name="Haridas S."/>
            <person name="Kuo A."/>
            <person name="Mondo S."/>
            <person name="Pangilinan J."/>
            <person name="Riley R."/>
            <person name="Labutti K."/>
            <person name="Andreopoulos B."/>
            <person name="Lipzen A."/>
            <person name="Chen C."/>
            <person name="Yanf M."/>
            <person name="Daum C."/>
            <person name="Ng V."/>
            <person name="Clum A."/>
            <person name="Steindorff A."/>
            <person name="Ohm R."/>
            <person name="Martin F."/>
            <person name="Silar P."/>
            <person name="Natvig D."/>
            <person name="Lalanne C."/>
            <person name="Gautier V."/>
            <person name="Ament-Velasquez S.L."/>
            <person name="Kruys A."/>
            <person name="Hutchinson M.I."/>
            <person name="Powell A.J."/>
            <person name="Barry K."/>
            <person name="Miller A.N."/>
            <person name="Grigoriev I.V."/>
            <person name="Debuchy R."/>
            <person name="Gladieux P."/>
            <person name="Thoren M.H."/>
            <person name="Johannesson H."/>
        </authorList>
    </citation>
    <scope>NUCLEOTIDE SEQUENCE</scope>
    <source>
        <strain evidence="1">SMH2532-1</strain>
    </source>
</reference>
<proteinExistence type="predicted"/>
<organism evidence="1 2">
    <name type="scientific">Cercophora newfieldiana</name>
    <dbReference type="NCBI Taxonomy" id="92897"/>
    <lineage>
        <taxon>Eukaryota</taxon>
        <taxon>Fungi</taxon>
        <taxon>Dikarya</taxon>
        <taxon>Ascomycota</taxon>
        <taxon>Pezizomycotina</taxon>
        <taxon>Sordariomycetes</taxon>
        <taxon>Sordariomycetidae</taxon>
        <taxon>Sordariales</taxon>
        <taxon>Lasiosphaeriaceae</taxon>
        <taxon>Cercophora</taxon>
    </lineage>
</organism>
<evidence type="ECO:0000313" key="2">
    <source>
        <dbReference type="Proteomes" id="UP001174936"/>
    </source>
</evidence>